<comment type="caution">
    <text evidence="2">The sequence shown here is derived from an EMBL/GenBank/DDBJ whole genome shotgun (WGS) entry which is preliminary data.</text>
</comment>
<dbReference type="InterPro" id="IPR041613">
    <property type="entry name" value="Pept_S41_N"/>
</dbReference>
<dbReference type="RefSeq" id="WP_106139708.1">
    <property type="nucleotide sequence ID" value="NZ_PVTE01000020.1"/>
</dbReference>
<feature type="domain" description="PDZ" evidence="1">
    <location>
        <begin position="112"/>
        <end position="188"/>
    </location>
</feature>
<dbReference type="InterPro" id="IPR041489">
    <property type="entry name" value="PDZ_6"/>
</dbReference>
<evidence type="ECO:0000313" key="2">
    <source>
        <dbReference type="EMBL" id="PRY32832.1"/>
    </source>
</evidence>
<dbReference type="GO" id="GO:0008236">
    <property type="term" value="F:serine-type peptidase activity"/>
    <property type="evidence" value="ECO:0007669"/>
    <property type="project" value="InterPro"/>
</dbReference>
<dbReference type="SUPFAM" id="SSF50156">
    <property type="entry name" value="PDZ domain-like"/>
    <property type="match status" value="1"/>
</dbReference>
<evidence type="ECO:0000313" key="3">
    <source>
        <dbReference type="Proteomes" id="UP000238375"/>
    </source>
</evidence>
<dbReference type="OrthoDB" id="7168509at2"/>
<protein>
    <submittedName>
        <fullName evidence="2">Peptidase S41-like protein</fullName>
    </submittedName>
</protein>
<dbReference type="EMBL" id="PVTE01000020">
    <property type="protein sequence ID" value="PRY32832.1"/>
    <property type="molecule type" value="Genomic_DNA"/>
</dbReference>
<dbReference type="InterPro" id="IPR036034">
    <property type="entry name" value="PDZ_sf"/>
</dbReference>
<gene>
    <name evidence="2" type="ORF">CLV58_12084</name>
</gene>
<dbReference type="Pfam" id="PF17820">
    <property type="entry name" value="PDZ_6"/>
    <property type="match status" value="1"/>
</dbReference>
<dbReference type="PROSITE" id="PS50106">
    <property type="entry name" value="PDZ"/>
    <property type="match status" value="1"/>
</dbReference>
<dbReference type="Gene3D" id="2.30.42.10">
    <property type="match status" value="1"/>
</dbReference>
<dbReference type="SMART" id="SM00245">
    <property type="entry name" value="TSPc"/>
    <property type="match status" value="1"/>
</dbReference>
<dbReference type="GO" id="GO:0006508">
    <property type="term" value="P:proteolysis"/>
    <property type="evidence" value="ECO:0007669"/>
    <property type="project" value="InterPro"/>
</dbReference>
<accession>A0A2T0SHE7</accession>
<keyword evidence="3" id="KW-1185">Reference proteome</keyword>
<dbReference type="InterPro" id="IPR001478">
    <property type="entry name" value="PDZ"/>
</dbReference>
<name>A0A2T0SHE7_9BACT</name>
<dbReference type="Gene3D" id="3.30.750.170">
    <property type="match status" value="1"/>
</dbReference>
<organism evidence="2 3">
    <name type="scientific">Spirosoma oryzae</name>
    <dbReference type="NCBI Taxonomy" id="1469603"/>
    <lineage>
        <taxon>Bacteria</taxon>
        <taxon>Pseudomonadati</taxon>
        <taxon>Bacteroidota</taxon>
        <taxon>Cytophagia</taxon>
        <taxon>Cytophagales</taxon>
        <taxon>Cytophagaceae</taxon>
        <taxon>Spirosoma</taxon>
    </lineage>
</organism>
<dbReference type="Pfam" id="PF18294">
    <property type="entry name" value="Pept_S41_N"/>
    <property type="match status" value="1"/>
</dbReference>
<dbReference type="Proteomes" id="UP000238375">
    <property type="component" value="Unassembled WGS sequence"/>
</dbReference>
<dbReference type="InterPro" id="IPR029045">
    <property type="entry name" value="ClpP/crotonase-like_dom_sf"/>
</dbReference>
<dbReference type="GO" id="GO:0030288">
    <property type="term" value="C:outer membrane-bounded periplasmic space"/>
    <property type="evidence" value="ECO:0007669"/>
    <property type="project" value="TreeGrafter"/>
</dbReference>
<dbReference type="PANTHER" id="PTHR32060">
    <property type="entry name" value="TAIL-SPECIFIC PROTEASE"/>
    <property type="match status" value="1"/>
</dbReference>
<dbReference type="Pfam" id="PF03572">
    <property type="entry name" value="Peptidase_S41"/>
    <property type="match status" value="1"/>
</dbReference>
<dbReference type="CDD" id="cd07561">
    <property type="entry name" value="Peptidase_S41_CPP_like"/>
    <property type="match status" value="1"/>
</dbReference>
<dbReference type="Gene3D" id="3.90.226.10">
    <property type="entry name" value="2-enoyl-CoA Hydratase, Chain A, domain 1"/>
    <property type="match status" value="1"/>
</dbReference>
<dbReference type="InterPro" id="IPR005151">
    <property type="entry name" value="Tail-specific_protease"/>
</dbReference>
<sequence length="498" mass="53850">MHFISALRQTLLVAAFGTVVLSSCKREPDVAPSTTTSTTSTTTTSSVSTLEVNNWVLDSMRIYYYWNDKIPANPDKSLQTGGPGGFFDSILYKYNATTNRDGDRFSWIAQSAADLSASLGGQSKTEGFEFRLGYRSSARTEIVGGVIYVLPGSPADKAGIKRGDIFYKVNGSRLTTSNYQSVLSATGDTKTYTFGTIGSTGLVDSEITKSVTAVVFQEDPVLFDSTYTVGSKKIGYLVYNQFIPGVYNATTRVTDNTFDNKVDAVFGKFKSRGVNELVLDLRYNPGGNVGSAINMASLISPNASTSTVFARYELNKNFMAAYQAQGVADQLSYKFRSKANNIGSSLQRVFILTGSGTASASELVINGLKPFMNVVIVGDTTVGKNVGSRTIYDPTNRIQWGMQPIIVKIFNSKGESDYTAGFAPNVVKFEPLNPLPFGDTRETLLNEAMYQITGARSGRRAATADVGVQQDVFSSVSKKAGGSNMFVDEQAIPSLKKR</sequence>
<reference evidence="2 3" key="1">
    <citation type="submission" date="2018-03" db="EMBL/GenBank/DDBJ databases">
        <title>Genomic Encyclopedia of Archaeal and Bacterial Type Strains, Phase II (KMG-II): from individual species to whole genera.</title>
        <authorList>
            <person name="Goeker M."/>
        </authorList>
    </citation>
    <scope>NUCLEOTIDE SEQUENCE [LARGE SCALE GENOMIC DNA]</scope>
    <source>
        <strain evidence="2 3">DSM 28354</strain>
    </source>
</reference>
<dbReference type="GO" id="GO:0007165">
    <property type="term" value="P:signal transduction"/>
    <property type="evidence" value="ECO:0007669"/>
    <property type="project" value="TreeGrafter"/>
</dbReference>
<dbReference type="GO" id="GO:0004175">
    <property type="term" value="F:endopeptidase activity"/>
    <property type="evidence" value="ECO:0007669"/>
    <property type="project" value="TreeGrafter"/>
</dbReference>
<dbReference type="AlphaFoldDB" id="A0A2T0SHE7"/>
<dbReference type="SUPFAM" id="SSF52096">
    <property type="entry name" value="ClpP/crotonase"/>
    <property type="match status" value="1"/>
</dbReference>
<evidence type="ECO:0000259" key="1">
    <source>
        <dbReference type="PROSITE" id="PS50106"/>
    </source>
</evidence>
<proteinExistence type="predicted"/>
<dbReference type="PANTHER" id="PTHR32060:SF30">
    <property type="entry name" value="CARBOXY-TERMINAL PROCESSING PROTEASE CTPA"/>
    <property type="match status" value="1"/>
</dbReference>